<reference evidence="8 10" key="2">
    <citation type="submission" date="2016-08" db="EMBL/GenBank/DDBJ databases">
        <authorList>
            <person name="Varghese N."/>
            <person name="Submissions Spin"/>
        </authorList>
    </citation>
    <scope>NUCLEOTIDE SEQUENCE [LARGE SCALE GENOMIC DNA]</scope>
    <source>
        <strain evidence="8 10">HL-109</strain>
    </source>
</reference>
<feature type="transmembrane region" description="Helical" evidence="5">
    <location>
        <begin position="24"/>
        <end position="48"/>
    </location>
</feature>
<dbReference type="EMBL" id="FMBM01000002">
    <property type="protein sequence ID" value="SCC81116.1"/>
    <property type="molecule type" value="Genomic_DNA"/>
</dbReference>
<accession>A0A0P7Y357</accession>
<gene>
    <name evidence="8" type="ORF">GA0071312_2048</name>
    <name evidence="7" type="ORF">HLUCCO17_09385</name>
</gene>
<dbReference type="InterPro" id="IPR010432">
    <property type="entry name" value="RDD"/>
</dbReference>
<feature type="transmembrane region" description="Helical" evidence="5">
    <location>
        <begin position="55"/>
        <end position="74"/>
    </location>
</feature>
<proteinExistence type="predicted"/>
<dbReference type="Proteomes" id="UP000050497">
    <property type="component" value="Unassembled WGS sequence"/>
</dbReference>
<evidence type="ECO:0000256" key="2">
    <source>
        <dbReference type="ARBA" id="ARBA00022692"/>
    </source>
</evidence>
<evidence type="ECO:0000256" key="3">
    <source>
        <dbReference type="ARBA" id="ARBA00022989"/>
    </source>
</evidence>
<feature type="domain" description="RDD" evidence="6">
    <location>
        <begin position="19"/>
        <end position="145"/>
    </location>
</feature>
<keyword evidence="2 5" id="KW-0812">Transmembrane</keyword>
<evidence type="ECO:0000256" key="5">
    <source>
        <dbReference type="SAM" id="Phobius"/>
    </source>
</evidence>
<evidence type="ECO:0000313" key="9">
    <source>
        <dbReference type="Proteomes" id="UP000050497"/>
    </source>
</evidence>
<dbReference type="OrthoDB" id="7270324at2"/>
<dbReference type="EMBL" id="LJSX01000012">
    <property type="protein sequence ID" value="KPQ10891.1"/>
    <property type="molecule type" value="Genomic_DNA"/>
</dbReference>
<keyword evidence="10" id="KW-1185">Reference proteome</keyword>
<evidence type="ECO:0000259" key="6">
    <source>
        <dbReference type="Pfam" id="PF06271"/>
    </source>
</evidence>
<evidence type="ECO:0000313" key="7">
    <source>
        <dbReference type="EMBL" id="KPQ10891.1"/>
    </source>
</evidence>
<comment type="subcellular location">
    <subcellularLocation>
        <location evidence="1">Membrane</location>
        <topology evidence="1">Multi-pass membrane protein</topology>
    </subcellularLocation>
</comment>
<protein>
    <submittedName>
        <fullName evidence="7">Putative membrane protein/domain</fullName>
    </submittedName>
    <submittedName>
        <fullName evidence="8">Uncharacterized membrane protein YckC, RDD family</fullName>
    </submittedName>
</protein>
<organism evidence="7 9">
    <name type="scientific">Saliniramus fredricksonii</name>
    <dbReference type="NCBI Taxonomy" id="1653334"/>
    <lineage>
        <taxon>Bacteria</taxon>
        <taxon>Pseudomonadati</taxon>
        <taxon>Pseudomonadota</taxon>
        <taxon>Alphaproteobacteria</taxon>
        <taxon>Hyphomicrobiales</taxon>
        <taxon>Salinarimonadaceae</taxon>
        <taxon>Saliniramus</taxon>
    </lineage>
</organism>
<dbReference type="Pfam" id="PF06271">
    <property type="entry name" value="RDD"/>
    <property type="match status" value="1"/>
</dbReference>
<dbReference type="STRING" id="1653334.GA0071312_2048"/>
<name>A0A0P7Y357_9HYPH</name>
<sequence>MATTIPQTIPLAAGGTTGVLGRRFVALLIDLVIIMAFIVVLALAITILGFVTFRLGWLLFAILGPGAAVLYTALTMGGPGASTIGMRLCGLRVVDAASGEGIDPLRAAAHALLFYFAASTFLILLVDVVIGFLRGDARLGRDLIVNLIVLRARL</sequence>
<keyword evidence="3 5" id="KW-1133">Transmembrane helix</keyword>
<comment type="caution">
    <text evidence="7">The sequence shown here is derived from an EMBL/GenBank/DDBJ whole genome shotgun (WGS) entry which is preliminary data.</text>
</comment>
<feature type="transmembrane region" description="Helical" evidence="5">
    <location>
        <begin position="112"/>
        <end position="133"/>
    </location>
</feature>
<dbReference type="AlphaFoldDB" id="A0A0P7Y357"/>
<evidence type="ECO:0000256" key="1">
    <source>
        <dbReference type="ARBA" id="ARBA00004141"/>
    </source>
</evidence>
<dbReference type="Proteomes" id="UP000182800">
    <property type="component" value="Unassembled WGS sequence"/>
</dbReference>
<evidence type="ECO:0000313" key="10">
    <source>
        <dbReference type="Proteomes" id="UP000182800"/>
    </source>
</evidence>
<dbReference type="RefSeq" id="WP_074444885.1">
    <property type="nucleotide sequence ID" value="NZ_FMBM01000002.1"/>
</dbReference>
<keyword evidence="4 5" id="KW-0472">Membrane</keyword>
<reference evidence="7 9" key="1">
    <citation type="submission" date="2015-09" db="EMBL/GenBank/DDBJ databases">
        <title>Identification and resolution of microdiversity through metagenomic sequencing of parallel consortia.</title>
        <authorList>
            <person name="Nelson W.C."/>
            <person name="Romine M.F."/>
            <person name="Lindemann S.R."/>
        </authorList>
    </citation>
    <scope>NUCLEOTIDE SEQUENCE [LARGE SCALE GENOMIC DNA]</scope>
    <source>
        <strain evidence="7">HL-109</strain>
    </source>
</reference>
<dbReference type="GO" id="GO:0016020">
    <property type="term" value="C:membrane"/>
    <property type="evidence" value="ECO:0007669"/>
    <property type="project" value="UniProtKB-SubCell"/>
</dbReference>
<evidence type="ECO:0000256" key="4">
    <source>
        <dbReference type="ARBA" id="ARBA00023136"/>
    </source>
</evidence>
<evidence type="ECO:0000313" key="8">
    <source>
        <dbReference type="EMBL" id="SCC81116.1"/>
    </source>
</evidence>